<dbReference type="Proteomes" id="UP001524944">
    <property type="component" value="Unassembled WGS sequence"/>
</dbReference>
<accession>A0ABT1Y7D3</accession>
<dbReference type="PANTHER" id="PTHR45947">
    <property type="entry name" value="SULFOQUINOVOSYL TRANSFERASE SQD2"/>
    <property type="match status" value="1"/>
</dbReference>
<protein>
    <submittedName>
        <fullName evidence="3">Glycosyltransferase family 4 protein</fullName>
    </submittedName>
</protein>
<proteinExistence type="predicted"/>
<dbReference type="Gene3D" id="3.40.50.2000">
    <property type="entry name" value="Glycogen Phosphorylase B"/>
    <property type="match status" value="2"/>
</dbReference>
<feature type="domain" description="Glycosyltransferase subfamily 4-like N-terminal" evidence="2">
    <location>
        <begin position="14"/>
        <end position="183"/>
    </location>
</feature>
<dbReference type="PANTHER" id="PTHR45947:SF3">
    <property type="entry name" value="SULFOQUINOVOSYL TRANSFERASE SQD2"/>
    <property type="match status" value="1"/>
</dbReference>
<feature type="domain" description="Glycosyl transferase family 1" evidence="1">
    <location>
        <begin position="196"/>
        <end position="356"/>
    </location>
</feature>
<evidence type="ECO:0000259" key="1">
    <source>
        <dbReference type="Pfam" id="PF00534"/>
    </source>
</evidence>
<dbReference type="Pfam" id="PF13439">
    <property type="entry name" value="Glyco_transf_4"/>
    <property type="match status" value="1"/>
</dbReference>
<evidence type="ECO:0000313" key="3">
    <source>
        <dbReference type="EMBL" id="MCR6546458.1"/>
    </source>
</evidence>
<dbReference type="EMBL" id="JANPWE010000007">
    <property type="protein sequence ID" value="MCR6546458.1"/>
    <property type="molecule type" value="Genomic_DNA"/>
</dbReference>
<dbReference type="InterPro" id="IPR001296">
    <property type="entry name" value="Glyco_trans_1"/>
</dbReference>
<keyword evidence="4" id="KW-1185">Reference proteome</keyword>
<organism evidence="3 4">
    <name type="scientific">Dehalobacterium formicoaceticum</name>
    <dbReference type="NCBI Taxonomy" id="51515"/>
    <lineage>
        <taxon>Bacteria</taxon>
        <taxon>Bacillati</taxon>
        <taxon>Bacillota</taxon>
        <taxon>Clostridia</taxon>
        <taxon>Eubacteriales</taxon>
        <taxon>Peptococcaceae</taxon>
        <taxon>Dehalobacterium</taxon>
    </lineage>
</organism>
<name>A0ABT1Y7D3_9FIRM</name>
<dbReference type="InterPro" id="IPR050194">
    <property type="entry name" value="Glycosyltransferase_grp1"/>
</dbReference>
<dbReference type="Pfam" id="PF00534">
    <property type="entry name" value="Glycos_transf_1"/>
    <property type="match status" value="1"/>
</dbReference>
<dbReference type="CDD" id="cd03817">
    <property type="entry name" value="GT4_UGDG-like"/>
    <property type="match status" value="1"/>
</dbReference>
<dbReference type="SUPFAM" id="SSF53756">
    <property type="entry name" value="UDP-Glycosyltransferase/glycogen phosphorylase"/>
    <property type="match status" value="1"/>
</dbReference>
<dbReference type="InterPro" id="IPR028098">
    <property type="entry name" value="Glyco_trans_4-like_N"/>
</dbReference>
<sequence>MKILLTTDWYAPTINGVVASVLNLRRELMLRGHEVRVLTLSQTTHSYQLGGVTYIGSIGAGKVYPGARIKTAFSSRLVQNLVEWHPDIIHSQCEFSTFMIARRIAKKLDIPIVHTYHTVYEDYTHYFSPSKRWGRRMVASLTRWIIRQTDCVIAPTEKVRTLLLGYGIDREIRVIPTGIDLSRFTETPRPAKLLAIKNKLDIPEENLIMLFVGRLAKEKNLEELLRYYAKRPAEKLTFLIVGDGPHRGALEHLAADLGIGDSVRFTGMISPEHIGAYYHLGDIFVSASVSETQGLTYVEAMASGLPILCHRDKSLDGVIVEGKNGWLYENEQEFFAKLDLFLSSKELRQTMGRNAAEITRQMFSAAAFAEKVEGVYFQVLCGNEENKTMSCPAEISQQRAFPRN</sequence>
<evidence type="ECO:0000313" key="4">
    <source>
        <dbReference type="Proteomes" id="UP001524944"/>
    </source>
</evidence>
<gene>
    <name evidence="3" type="ORF">NVS47_13220</name>
</gene>
<comment type="caution">
    <text evidence="3">The sequence shown here is derived from an EMBL/GenBank/DDBJ whole genome shotgun (WGS) entry which is preliminary data.</text>
</comment>
<dbReference type="RefSeq" id="WP_089610340.1">
    <property type="nucleotide sequence ID" value="NZ_CP022121.1"/>
</dbReference>
<evidence type="ECO:0000259" key="2">
    <source>
        <dbReference type="Pfam" id="PF13439"/>
    </source>
</evidence>
<reference evidence="3 4" key="1">
    <citation type="submission" date="2022-08" db="EMBL/GenBank/DDBJ databases">
        <title>Proteogenomics of the novel Dehalobacterium formicoaceticum strain EZ94 highlights a key role of methyltransferases during anaerobic dichloromethane degradation.</title>
        <authorList>
            <person name="Wasmund K."/>
        </authorList>
    </citation>
    <scope>NUCLEOTIDE SEQUENCE [LARGE SCALE GENOMIC DNA]</scope>
    <source>
        <strain evidence="3 4">EZ94</strain>
    </source>
</reference>